<dbReference type="EMBL" id="MQVS01000004">
    <property type="protein sequence ID" value="OKL51808.1"/>
    <property type="molecule type" value="Genomic_DNA"/>
</dbReference>
<keyword evidence="2" id="KW-0067">ATP-binding</keyword>
<dbReference type="InterPro" id="IPR003593">
    <property type="entry name" value="AAA+_ATPase"/>
</dbReference>
<name>A0A1Q5PW50_9ACTO</name>
<accession>A0A1Q5PW50</accession>
<dbReference type="PANTHER" id="PTHR24220:SF685">
    <property type="entry name" value="ABC TRANSPORTER RELATED"/>
    <property type="match status" value="1"/>
</dbReference>
<dbReference type="GO" id="GO:0005886">
    <property type="term" value="C:plasma membrane"/>
    <property type="evidence" value="ECO:0007669"/>
    <property type="project" value="TreeGrafter"/>
</dbReference>
<dbReference type="RefSeq" id="WP_073823863.1">
    <property type="nucleotide sequence ID" value="NZ_MQVS01000004.1"/>
</dbReference>
<dbReference type="Proteomes" id="UP000185612">
    <property type="component" value="Unassembled WGS sequence"/>
</dbReference>
<evidence type="ECO:0000313" key="4">
    <source>
        <dbReference type="EMBL" id="OKL51808.1"/>
    </source>
</evidence>
<comment type="caution">
    <text evidence="4">The sequence shown here is derived from an EMBL/GenBank/DDBJ whole genome shotgun (WGS) entry which is preliminary data.</text>
</comment>
<dbReference type="PROSITE" id="PS50893">
    <property type="entry name" value="ABC_TRANSPORTER_2"/>
    <property type="match status" value="1"/>
</dbReference>
<dbReference type="InterPro" id="IPR003439">
    <property type="entry name" value="ABC_transporter-like_ATP-bd"/>
</dbReference>
<proteinExistence type="predicted"/>
<gene>
    <name evidence="4" type="ORF">BSZ40_04795</name>
</gene>
<dbReference type="InterPro" id="IPR015854">
    <property type="entry name" value="ABC_transpr_LolD-like"/>
</dbReference>
<reference evidence="5" key="1">
    <citation type="submission" date="2016-12" db="EMBL/GenBank/DDBJ databases">
        <authorList>
            <person name="Meng X."/>
        </authorList>
    </citation>
    <scope>NUCLEOTIDE SEQUENCE [LARGE SCALE GENOMIC DNA]</scope>
    <source>
        <strain evidence="5">DSM 20732</strain>
    </source>
</reference>
<feature type="domain" description="ABC transporter" evidence="3">
    <location>
        <begin position="7"/>
        <end position="243"/>
    </location>
</feature>
<dbReference type="GO" id="GO:0016887">
    <property type="term" value="F:ATP hydrolysis activity"/>
    <property type="evidence" value="ECO:0007669"/>
    <property type="project" value="InterPro"/>
</dbReference>
<sequence length="246" mass="25782">MPTPAVIEATNVTKIIGPAPQVTRVLTNISLTIPAGQLTAIMGPAGAGKTTLMHLLGALQVPSAGSILLDGQEIVGLPEEQLTTVRRRVGFVFPTPQLLPPLSVTQNLTLTCELAGRGLDAGWFTRVVDALGLAAMLPRPVPDLPPALAQRVAIGRALMHQPLVVFADEPTSILDRRASAEILALLRTTVRELGQTVVLMTNEATAAAHADSVLLLADGQIVGQVDRPTIESVRTGIDALVLGAYL</sequence>
<evidence type="ECO:0000256" key="1">
    <source>
        <dbReference type="ARBA" id="ARBA00022741"/>
    </source>
</evidence>
<evidence type="ECO:0000256" key="2">
    <source>
        <dbReference type="ARBA" id="ARBA00022840"/>
    </source>
</evidence>
<dbReference type="PANTHER" id="PTHR24220">
    <property type="entry name" value="IMPORT ATP-BINDING PROTEIN"/>
    <property type="match status" value="1"/>
</dbReference>
<dbReference type="SMART" id="SM00382">
    <property type="entry name" value="AAA"/>
    <property type="match status" value="1"/>
</dbReference>
<evidence type="ECO:0000313" key="5">
    <source>
        <dbReference type="Proteomes" id="UP000185612"/>
    </source>
</evidence>
<dbReference type="GO" id="GO:0022857">
    <property type="term" value="F:transmembrane transporter activity"/>
    <property type="evidence" value="ECO:0007669"/>
    <property type="project" value="TreeGrafter"/>
</dbReference>
<dbReference type="OrthoDB" id="9802264at2"/>
<dbReference type="SUPFAM" id="SSF52540">
    <property type="entry name" value="P-loop containing nucleoside triphosphate hydrolases"/>
    <property type="match status" value="1"/>
</dbReference>
<keyword evidence="5" id="KW-1185">Reference proteome</keyword>
<keyword evidence="1" id="KW-0547">Nucleotide-binding</keyword>
<dbReference type="InterPro" id="IPR027417">
    <property type="entry name" value="P-loop_NTPase"/>
</dbReference>
<dbReference type="GO" id="GO:0005524">
    <property type="term" value="F:ATP binding"/>
    <property type="evidence" value="ECO:0007669"/>
    <property type="project" value="UniProtKB-KW"/>
</dbReference>
<organism evidence="4 5">
    <name type="scientific">Buchananella hordeovulneris</name>
    <dbReference type="NCBI Taxonomy" id="52770"/>
    <lineage>
        <taxon>Bacteria</taxon>
        <taxon>Bacillati</taxon>
        <taxon>Actinomycetota</taxon>
        <taxon>Actinomycetes</taxon>
        <taxon>Actinomycetales</taxon>
        <taxon>Actinomycetaceae</taxon>
        <taxon>Buchananella</taxon>
    </lineage>
</organism>
<dbReference type="Pfam" id="PF00005">
    <property type="entry name" value="ABC_tran"/>
    <property type="match status" value="1"/>
</dbReference>
<evidence type="ECO:0000259" key="3">
    <source>
        <dbReference type="PROSITE" id="PS50893"/>
    </source>
</evidence>
<dbReference type="Gene3D" id="3.40.50.300">
    <property type="entry name" value="P-loop containing nucleotide triphosphate hydrolases"/>
    <property type="match status" value="1"/>
</dbReference>
<dbReference type="STRING" id="52770.BSZ40_04795"/>
<protein>
    <recommendedName>
        <fullName evidence="3">ABC transporter domain-containing protein</fullName>
    </recommendedName>
</protein>
<dbReference type="AlphaFoldDB" id="A0A1Q5PW50"/>